<protein>
    <recommendedName>
        <fullName evidence="4">Lipopolysaccharide biosynthesis protein</fullName>
    </recommendedName>
</protein>
<evidence type="ECO:0000313" key="3">
    <source>
        <dbReference type="Proteomes" id="UP001597510"/>
    </source>
</evidence>
<keyword evidence="1" id="KW-0472">Membrane</keyword>
<accession>A0ABW5J7F3</accession>
<evidence type="ECO:0000313" key="2">
    <source>
        <dbReference type="EMBL" id="MFD2521282.1"/>
    </source>
</evidence>
<sequence>MAETQIIQEEQISTKDLIQKIANIFKLIGSEWKLLLIGIAAGTIISILLDIKNFKESQYYGEIQFNLESGSANQGGGMGGFAGIATAFGVGNMGAQSNDLFSGGNFNLVTSSKTLYERALMKEVTIYGKKTLFINYYKDSSDIRIKEWGGDMFHEPNKAAINFRFVPKDPEKFNKTENELVATIYEKLLKQTELKPLDKNGSIMILSATTNSEMLTKVWLETLLKTLEEFYIDVRTKKTKEIYDIQVERLNELQGKLNSTDRQLAITTFQNMNAVDPTAPMRQQQLNRNNTFISNQYYTQMATVENLRMLLIHQTPLFTLLQPVRLPLLRKDYTIGGSTKIGAFLGFFVCLIFIIARKTYQELVS</sequence>
<keyword evidence="1" id="KW-1133">Transmembrane helix</keyword>
<keyword evidence="3" id="KW-1185">Reference proteome</keyword>
<name>A0ABW5J7F3_9BACT</name>
<evidence type="ECO:0000256" key="1">
    <source>
        <dbReference type="SAM" id="Phobius"/>
    </source>
</evidence>
<evidence type="ECO:0008006" key="4">
    <source>
        <dbReference type="Google" id="ProtNLM"/>
    </source>
</evidence>
<dbReference type="Proteomes" id="UP001597510">
    <property type="component" value="Unassembled WGS sequence"/>
</dbReference>
<keyword evidence="1" id="KW-0812">Transmembrane</keyword>
<proteinExistence type="predicted"/>
<organism evidence="2 3">
    <name type="scientific">Emticicia soli</name>
    <dbReference type="NCBI Taxonomy" id="2027878"/>
    <lineage>
        <taxon>Bacteria</taxon>
        <taxon>Pseudomonadati</taxon>
        <taxon>Bacteroidota</taxon>
        <taxon>Cytophagia</taxon>
        <taxon>Cytophagales</taxon>
        <taxon>Leadbetterellaceae</taxon>
        <taxon>Emticicia</taxon>
    </lineage>
</organism>
<feature type="transmembrane region" description="Helical" evidence="1">
    <location>
        <begin position="333"/>
        <end position="356"/>
    </location>
</feature>
<dbReference type="EMBL" id="JBHULC010000009">
    <property type="protein sequence ID" value="MFD2521282.1"/>
    <property type="molecule type" value="Genomic_DNA"/>
</dbReference>
<comment type="caution">
    <text evidence="2">The sequence shown here is derived from an EMBL/GenBank/DDBJ whole genome shotgun (WGS) entry which is preliminary data.</text>
</comment>
<reference evidence="3" key="1">
    <citation type="journal article" date="2019" name="Int. J. Syst. Evol. Microbiol.">
        <title>The Global Catalogue of Microorganisms (GCM) 10K type strain sequencing project: providing services to taxonomists for standard genome sequencing and annotation.</title>
        <authorList>
            <consortium name="The Broad Institute Genomics Platform"/>
            <consortium name="The Broad Institute Genome Sequencing Center for Infectious Disease"/>
            <person name="Wu L."/>
            <person name="Ma J."/>
        </authorList>
    </citation>
    <scope>NUCLEOTIDE SEQUENCE [LARGE SCALE GENOMIC DNA]</scope>
    <source>
        <strain evidence="3">KCTC 52344</strain>
    </source>
</reference>
<gene>
    <name evidence="2" type="ORF">ACFSR2_10325</name>
</gene>